<keyword evidence="1" id="KW-1133">Transmembrane helix</keyword>
<feature type="transmembrane region" description="Helical" evidence="1">
    <location>
        <begin position="286"/>
        <end position="307"/>
    </location>
</feature>
<accession>A0A2M9ZFL0</accession>
<gene>
    <name evidence="3" type="ORF">CH371_04005</name>
</gene>
<evidence type="ECO:0000256" key="1">
    <source>
        <dbReference type="SAM" id="Phobius"/>
    </source>
</evidence>
<dbReference type="PANTHER" id="PTHR11161:SF12">
    <property type="entry name" value="ACYLTRANSFERASE 3 DOMAIN-CONTAINING PROTEIN-RELATED"/>
    <property type="match status" value="1"/>
</dbReference>
<proteinExistence type="predicted"/>
<organism evidence="3 4">
    <name type="scientific">Leptospira wolffii</name>
    <dbReference type="NCBI Taxonomy" id="409998"/>
    <lineage>
        <taxon>Bacteria</taxon>
        <taxon>Pseudomonadati</taxon>
        <taxon>Spirochaetota</taxon>
        <taxon>Spirochaetia</taxon>
        <taxon>Leptospirales</taxon>
        <taxon>Leptospiraceae</taxon>
        <taxon>Leptospira</taxon>
    </lineage>
</organism>
<name>A0A2M9ZFL0_9LEPT</name>
<feature type="transmembrane region" description="Helical" evidence="1">
    <location>
        <begin position="163"/>
        <end position="179"/>
    </location>
</feature>
<feature type="transmembrane region" description="Helical" evidence="1">
    <location>
        <begin position="227"/>
        <end position="245"/>
    </location>
</feature>
<dbReference type="EMBL" id="NPDT01000001">
    <property type="protein sequence ID" value="PJZ67229.1"/>
    <property type="molecule type" value="Genomic_DNA"/>
</dbReference>
<keyword evidence="3" id="KW-0012">Acyltransferase</keyword>
<feature type="transmembrane region" description="Helical" evidence="1">
    <location>
        <begin position="257"/>
        <end position="280"/>
    </location>
</feature>
<feature type="transmembrane region" description="Helical" evidence="1">
    <location>
        <begin position="63"/>
        <end position="80"/>
    </location>
</feature>
<keyword evidence="1" id="KW-0812">Transmembrane</keyword>
<protein>
    <submittedName>
        <fullName evidence="3">Acyltransferase</fullName>
    </submittedName>
</protein>
<evidence type="ECO:0000313" key="3">
    <source>
        <dbReference type="EMBL" id="PJZ67229.1"/>
    </source>
</evidence>
<dbReference type="AlphaFoldDB" id="A0A2M9ZFL0"/>
<evidence type="ECO:0000259" key="2">
    <source>
        <dbReference type="Pfam" id="PF01757"/>
    </source>
</evidence>
<dbReference type="GO" id="GO:0016747">
    <property type="term" value="F:acyltransferase activity, transferring groups other than amino-acyl groups"/>
    <property type="evidence" value="ECO:0007669"/>
    <property type="project" value="InterPro"/>
</dbReference>
<dbReference type="PANTHER" id="PTHR11161">
    <property type="entry name" value="O-ACYLTRANSFERASE"/>
    <property type="match status" value="1"/>
</dbReference>
<dbReference type="Proteomes" id="UP000231912">
    <property type="component" value="Unassembled WGS sequence"/>
</dbReference>
<dbReference type="RefSeq" id="WP_100757745.1">
    <property type="nucleotide sequence ID" value="NZ_NPDT01000001.1"/>
</dbReference>
<feature type="transmembrane region" description="Helical" evidence="1">
    <location>
        <begin position="186"/>
        <end position="207"/>
    </location>
</feature>
<reference evidence="3 4" key="1">
    <citation type="submission" date="2017-07" db="EMBL/GenBank/DDBJ databases">
        <title>Leptospira spp. isolated from tropical soils.</title>
        <authorList>
            <person name="Thibeaux R."/>
            <person name="Iraola G."/>
            <person name="Ferres I."/>
            <person name="Bierque E."/>
            <person name="Girault D."/>
            <person name="Soupe-Gilbert M.-E."/>
            <person name="Picardeau M."/>
            <person name="Goarant C."/>
        </authorList>
    </citation>
    <scope>NUCLEOTIDE SEQUENCE [LARGE SCALE GENOMIC DNA]</scope>
    <source>
        <strain evidence="3 4">FH2-C-A2</strain>
    </source>
</reference>
<feature type="transmembrane region" description="Helical" evidence="1">
    <location>
        <begin position="101"/>
        <end position="119"/>
    </location>
</feature>
<dbReference type="InterPro" id="IPR052728">
    <property type="entry name" value="O2_lipid_transport_reg"/>
</dbReference>
<feature type="transmembrane region" description="Helical" evidence="1">
    <location>
        <begin position="21"/>
        <end position="43"/>
    </location>
</feature>
<keyword evidence="3" id="KW-0808">Transferase</keyword>
<sequence>MKDYFLGIFRSDEREIGSFNGVRTLGFFMLIYGHMFRTVQLLLPDINPYLRNFLDNGSACLDLFFPLSGFLIASPLLAELDSKGTINWKFFYVKRFLRIFPPFYFFLMLQYFVFFPILIKSAPPETAAQLIGSKYTIWFDVFYISNYFKGTMFHGWSLSLEEQFYVLLPVFLLLIFRYVPKKLQLAFLTLLTLLPLVYRAIFMQTVMLQAPASEHVYLYNKNFYYPFHGHIDSVLYGIILAYIFNFRRHWLDRILKLGNGASVLHFFVWVVLILFSLLVYEFEVGWWQVFRFPIYSLLWITILILSIRQGDPIGKFLSWKGFSPFAKLSYCAYIIHIVVMVPVSRKLLFMDKKLEQHEILLYTIPVGLVVFFFAYFYHLLTERPFVYLKDRIIRKYKAKVTSEIFREKLETTS</sequence>
<feature type="domain" description="Acyltransferase 3" evidence="2">
    <location>
        <begin position="17"/>
        <end position="372"/>
    </location>
</feature>
<keyword evidence="1" id="KW-0472">Membrane</keyword>
<feature type="transmembrane region" description="Helical" evidence="1">
    <location>
        <begin position="328"/>
        <end position="347"/>
    </location>
</feature>
<comment type="caution">
    <text evidence="3">The sequence shown here is derived from an EMBL/GenBank/DDBJ whole genome shotgun (WGS) entry which is preliminary data.</text>
</comment>
<dbReference type="InterPro" id="IPR002656">
    <property type="entry name" value="Acyl_transf_3_dom"/>
</dbReference>
<dbReference type="Pfam" id="PF01757">
    <property type="entry name" value="Acyl_transf_3"/>
    <property type="match status" value="1"/>
</dbReference>
<feature type="transmembrane region" description="Helical" evidence="1">
    <location>
        <begin position="359"/>
        <end position="380"/>
    </location>
</feature>
<evidence type="ECO:0000313" key="4">
    <source>
        <dbReference type="Proteomes" id="UP000231912"/>
    </source>
</evidence>